<proteinExistence type="predicted"/>
<keyword evidence="2" id="KW-0813">Transport</keyword>
<sequence>METQRGSVWSLGENDGILPSGSRRRVSDISMMRSSSPGISSWTLIHAPVCCLMDLIMLPDLPITPPAFMSWQRMRSAVVAAVVVRIVATVAVIVGGIK</sequence>
<comment type="caution">
    <text evidence="2">The sequence shown here is derived from an EMBL/GenBank/DDBJ whole genome shotgun (WGS) entry which is preliminary data.</text>
</comment>
<accession>A0A1R3JFJ3</accession>
<keyword evidence="1" id="KW-1133">Transmembrane helix</keyword>
<gene>
    <name evidence="2" type="ORF">COLO4_16791</name>
</gene>
<keyword evidence="3" id="KW-1185">Reference proteome</keyword>
<reference evidence="3" key="1">
    <citation type="submission" date="2013-09" db="EMBL/GenBank/DDBJ databases">
        <title>Corchorus olitorius genome sequencing.</title>
        <authorList>
            <person name="Alam M."/>
            <person name="Haque M.S."/>
            <person name="Islam M.S."/>
            <person name="Emdad E.M."/>
            <person name="Islam M.M."/>
            <person name="Ahmed B."/>
            <person name="Halim A."/>
            <person name="Hossen Q.M.M."/>
            <person name="Hossain M.Z."/>
            <person name="Ahmed R."/>
            <person name="Khan M.M."/>
            <person name="Islam R."/>
            <person name="Rashid M.M."/>
            <person name="Khan S.A."/>
            <person name="Rahman M.S."/>
            <person name="Alam M."/>
            <person name="Yahiya A.S."/>
            <person name="Khan M.S."/>
            <person name="Azam M.S."/>
            <person name="Haque T."/>
            <person name="Lashkar M.Z.H."/>
            <person name="Akhand A.I."/>
            <person name="Morshed G."/>
            <person name="Roy S."/>
            <person name="Uddin K.S."/>
            <person name="Rabeya T."/>
            <person name="Hossain A.S."/>
            <person name="Chowdhury A."/>
            <person name="Snigdha A.R."/>
            <person name="Mortoza M.S."/>
            <person name="Matin S.A."/>
            <person name="Hoque S.M.E."/>
            <person name="Islam M.K."/>
            <person name="Roy D.K."/>
            <person name="Haider R."/>
            <person name="Moosa M.M."/>
            <person name="Elias S.M."/>
            <person name="Hasan A.M."/>
            <person name="Jahan S."/>
            <person name="Shafiuddin M."/>
            <person name="Mahmood N."/>
            <person name="Shommy N.S."/>
        </authorList>
    </citation>
    <scope>NUCLEOTIDE SEQUENCE [LARGE SCALE GENOMIC DNA]</scope>
    <source>
        <strain evidence="3">cv. O-4</strain>
    </source>
</reference>
<protein>
    <submittedName>
        <fullName evidence="2">ABC-type sugar transport system, ATPase component</fullName>
    </submittedName>
</protein>
<feature type="transmembrane region" description="Helical" evidence="1">
    <location>
        <begin position="78"/>
        <end position="97"/>
    </location>
</feature>
<evidence type="ECO:0000256" key="1">
    <source>
        <dbReference type="SAM" id="Phobius"/>
    </source>
</evidence>
<dbReference type="Proteomes" id="UP000187203">
    <property type="component" value="Unassembled WGS sequence"/>
</dbReference>
<name>A0A1R3JFJ3_9ROSI</name>
<keyword evidence="1" id="KW-0812">Transmembrane</keyword>
<evidence type="ECO:0000313" key="3">
    <source>
        <dbReference type="Proteomes" id="UP000187203"/>
    </source>
</evidence>
<evidence type="ECO:0000313" key="2">
    <source>
        <dbReference type="EMBL" id="OMO93593.1"/>
    </source>
</evidence>
<dbReference type="AlphaFoldDB" id="A0A1R3JFJ3"/>
<organism evidence="2 3">
    <name type="scientific">Corchorus olitorius</name>
    <dbReference type="NCBI Taxonomy" id="93759"/>
    <lineage>
        <taxon>Eukaryota</taxon>
        <taxon>Viridiplantae</taxon>
        <taxon>Streptophyta</taxon>
        <taxon>Embryophyta</taxon>
        <taxon>Tracheophyta</taxon>
        <taxon>Spermatophyta</taxon>
        <taxon>Magnoliopsida</taxon>
        <taxon>eudicotyledons</taxon>
        <taxon>Gunneridae</taxon>
        <taxon>Pentapetalae</taxon>
        <taxon>rosids</taxon>
        <taxon>malvids</taxon>
        <taxon>Malvales</taxon>
        <taxon>Malvaceae</taxon>
        <taxon>Grewioideae</taxon>
        <taxon>Apeibeae</taxon>
        <taxon>Corchorus</taxon>
    </lineage>
</organism>
<keyword evidence="2" id="KW-0762">Sugar transport</keyword>
<dbReference type="EMBL" id="AWUE01016254">
    <property type="protein sequence ID" value="OMO93593.1"/>
    <property type="molecule type" value="Genomic_DNA"/>
</dbReference>
<keyword evidence="1" id="KW-0472">Membrane</keyword>